<organism evidence="1">
    <name type="scientific">marine sediment metagenome</name>
    <dbReference type="NCBI Taxonomy" id="412755"/>
    <lineage>
        <taxon>unclassified sequences</taxon>
        <taxon>metagenomes</taxon>
        <taxon>ecological metagenomes</taxon>
    </lineage>
</organism>
<protein>
    <submittedName>
        <fullName evidence="1">Uncharacterized protein</fullName>
    </submittedName>
</protein>
<proteinExistence type="predicted"/>
<gene>
    <name evidence="1" type="ORF">LCGC14_0223070</name>
</gene>
<sequence>MLGSKAIYLVIQWEAKFIHSAQKSKEVAENIAKGIEKSMGWKMEVKEVLYNTYVDTTPLKKLILYLSSFINIIEKQIEDIEKELERLNNE</sequence>
<dbReference type="AlphaFoldDB" id="A0A0F9UGB7"/>
<dbReference type="EMBL" id="LAZR01000107">
    <property type="protein sequence ID" value="KKN90724.1"/>
    <property type="molecule type" value="Genomic_DNA"/>
</dbReference>
<comment type="caution">
    <text evidence="1">The sequence shown here is derived from an EMBL/GenBank/DDBJ whole genome shotgun (WGS) entry which is preliminary data.</text>
</comment>
<reference evidence="1" key="1">
    <citation type="journal article" date="2015" name="Nature">
        <title>Complex archaea that bridge the gap between prokaryotes and eukaryotes.</title>
        <authorList>
            <person name="Spang A."/>
            <person name="Saw J.H."/>
            <person name="Jorgensen S.L."/>
            <person name="Zaremba-Niedzwiedzka K."/>
            <person name="Martijn J."/>
            <person name="Lind A.E."/>
            <person name="van Eijk R."/>
            <person name="Schleper C."/>
            <person name="Guy L."/>
            <person name="Ettema T.J."/>
        </authorList>
    </citation>
    <scope>NUCLEOTIDE SEQUENCE</scope>
</reference>
<accession>A0A0F9UGB7</accession>
<evidence type="ECO:0000313" key="1">
    <source>
        <dbReference type="EMBL" id="KKN90724.1"/>
    </source>
</evidence>
<name>A0A0F9UGB7_9ZZZZ</name>